<reference evidence="2 3" key="1">
    <citation type="journal article" date="2015" name="Genome Biol.">
        <title>Comparative genomics of Steinernema reveals deeply conserved gene regulatory networks.</title>
        <authorList>
            <person name="Dillman A.R."/>
            <person name="Macchietto M."/>
            <person name="Porter C.F."/>
            <person name="Rogers A."/>
            <person name="Williams B."/>
            <person name="Antoshechkin I."/>
            <person name="Lee M.M."/>
            <person name="Goodwin Z."/>
            <person name="Lu X."/>
            <person name="Lewis E.E."/>
            <person name="Goodrich-Blair H."/>
            <person name="Stock S.P."/>
            <person name="Adams B.J."/>
            <person name="Sternberg P.W."/>
            <person name="Mortazavi A."/>
        </authorList>
    </citation>
    <scope>NUCLEOTIDE SEQUENCE [LARGE SCALE GENOMIC DNA]</scope>
    <source>
        <strain evidence="2 3">ALL</strain>
    </source>
</reference>
<keyword evidence="3" id="KW-1185">Reference proteome</keyword>
<organism evidence="2 3">
    <name type="scientific">Steinernema carpocapsae</name>
    <name type="common">Entomopathogenic nematode</name>
    <dbReference type="NCBI Taxonomy" id="34508"/>
    <lineage>
        <taxon>Eukaryota</taxon>
        <taxon>Metazoa</taxon>
        <taxon>Ecdysozoa</taxon>
        <taxon>Nematoda</taxon>
        <taxon>Chromadorea</taxon>
        <taxon>Rhabditida</taxon>
        <taxon>Tylenchina</taxon>
        <taxon>Panagrolaimomorpha</taxon>
        <taxon>Strongyloidoidea</taxon>
        <taxon>Steinernematidae</taxon>
        <taxon>Steinernema</taxon>
    </lineage>
</organism>
<comment type="caution">
    <text evidence="2">The sequence shown here is derived from an EMBL/GenBank/DDBJ whole genome shotgun (WGS) entry which is preliminary data.</text>
</comment>
<feature type="compositionally biased region" description="Basic and acidic residues" evidence="1">
    <location>
        <begin position="1"/>
        <end position="21"/>
    </location>
</feature>
<proteinExistence type="predicted"/>
<accession>A0A4U5M2Q3</accession>
<evidence type="ECO:0000313" key="3">
    <source>
        <dbReference type="Proteomes" id="UP000298663"/>
    </source>
</evidence>
<evidence type="ECO:0000256" key="1">
    <source>
        <dbReference type="SAM" id="MobiDB-lite"/>
    </source>
</evidence>
<protein>
    <submittedName>
        <fullName evidence="2">Uncharacterized protein</fullName>
    </submittedName>
</protein>
<dbReference type="STRING" id="34508.A0A4U5M2Q3"/>
<dbReference type="Proteomes" id="UP000298663">
    <property type="component" value="Unassembled WGS sequence"/>
</dbReference>
<dbReference type="EMBL" id="AZBU02000010">
    <property type="protein sequence ID" value="TKR62952.1"/>
    <property type="molecule type" value="Genomic_DNA"/>
</dbReference>
<evidence type="ECO:0000313" key="2">
    <source>
        <dbReference type="EMBL" id="TKR62952.1"/>
    </source>
</evidence>
<reference evidence="2 3" key="2">
    <citation type="journal article" date="2019" name="G3 (Bethesda)">
        <title>Hybrid Assembly of the Genome of the Entomopathogenic Nematode Steinernema carpocapsae Identifies the X-Chromosome.</title>
        <authorList>
            <person name="Serra L."/>
            <person name="Macchietto M."/>
            <person name="Macias-Munoz A."/>
            <person name="McGill C.J."/>
            <person name="Rodriguez I.M."/>
            <person name="Rodriguez B."/>
            <person name="Murad R."/>
            <person name="Mortazavi A."/>
        </authorList>
    </citation>
    <scope>NUCLEOTIDE SEQUENCE [LARGE SCALE GENOMIC DNA]</scope>
    <source>
        <strain evidence="2 3">ALL</strain>
    </source>
</reference>
<gene>
    <name evidence="2" type="ORF">L596_026847</name>
</gene>
<feature type="region of interest" description="Disordered" evidence="1">
    <location>
        <begin position="1"/>
        <end position="60"/>
    </location>
</feature>
<dbReference type="AlphaFoldDB" id="A0A4U5M2Q3"/>
<name>A0A4U5M2Q3_STECR</name>
<sequence length="239" mass="25994">MVRFHIADESDDSRSIAERVAGHRTSHHGPSSSGRGHASEVATSTSSSTLGSDEKSDEDSMKQFTVQKCVVPKPNDHTVTSLSEVIGDQQQITLEKPPNIDHYRMTIQKMSRALGRRLRPSMPELMHGSAARVVPENGEAPKPNTTIDAAVIEDGTQKFAKQVPEGKDFFQGVFIPVYTNIVGSLLYLRMGYVAGQAGIVKSVGRGGTSLDHGCRVRESICHNFGLFGQCSIKPNRGVY</sequence>
<dbReference type="OrthoDB" id="2020542at2759"/>